<feature type="transmembrane region" description="Helical" evidence="6">
    <location>
        <begin position="530"/>
        <end position="550"/>
    </location>
</feature>
<keyword evidence="6" id="KW-0813">Transport</keyword>
<sequence length="654" mass="74104">MDLLKIAYKNLKTNFSFYSLYFISVAFVLMVFFSFISFAMNDVIMEKISSDGRVETMSKTVAVFVMAFVLFYMSYSNSFFLKRRMKELGIYSLLGYRKSSMLKLLTIENIVICLLSLLTGVILGAILHKGIIEVIIRVLKLQIETSTIPLFNYGAILFTLSFVFAALIVLFLSNWIVLRNSSVLNLVRMEKREEKKIKIRLSLSIAGLLFMVLGYILAFDITRGVESLWKTIGFSPMALLTMLTVVIGTIFFIHSFLPFSIHKLEQRKNWLYKEMNIIVLPNFKYKIRSKAKTLILLTLLAAGTLSLFASTVLSVYYPLAATERIIPSAIEFPVEDKGMASKALEIVKGTNNVEDMKYSETTIIQVTSSSANLPFEYSVKGASGFDLVSESDYRELIALQNKTAKIEKLEDDEAILVKYRPEEGDPDKGNVYNLNLSASDNVEVMVKETTLINPIGFANSIATLIISDTLYQKIKTFGLPEKTIMSIDGQNMRENKEVYENLEPLFRDDPYFASSYQRNEVITQANSSTFLLIAFVTIIFFVATGSILYFHNISSIMGDKDDFMILNRMGYNNKMMKKIINKQILALFCIPYVLGVTHSTFAIIAYKSALMDDLLGRNSAFILPVLVAVVIFTIVYIIYYMVTVRACHKIIFTN</sequence>
<feature type="transmembrane region" description="Helical" evidence="6">
    <location>
        <begin position="60"/>
        <end position="81"/>
    </location>
</feature>
<evidence type="ECO:0000256" key="2">
    <source>
        <dbReference type="ARBA" id="ARBA00022475"/>
    </source>
</evidence>
<feature type="transmembrane region" description="Helical" evidence="6">
    <location>
        <begin position="199"/>
        <end position="218"/>
    </location>
</feature>
<organism evidence="8 9">
    <name type="scientific">Ureibacillus sinduriensis BLB-1 = JCM 15800</name>
    <dbReference type="NCBI Taxonomy" id="1384057"/>
    <lineage>
        <taxon>Bacteria</taxon>
        <taxon>Bacillati</taxon>
        <taxon>Bacillota</taxon>
        <taxon>Bacilli</taxon>
        <taxon>Bacillales</taxon>
        <taxon>Caryophanaceae</taxon>
        <taxon>Ureibacillus</taxon>
    </lineage>
</organism>
<dbReference type="GO" id="GO:0055085">
    <property type="term" value="P:transmembrane transport"/>
    <property type="evidence" value="ECO:0007669"/>
    <property type="project" value="UniProtKB-UniRule"/>
</dbReference>
<evidence type="ECO:0000313" key="8">
    <source>
        <dbReference type="EMBL" id="KGR78926.1"/>
    </source>
</evidence>
<dbReference type="GO" id="GO:0005886">
    <property type="term" value="C:plasma membrane"/>
    <property type="evidence" value="ECO:0007669"/>
    <property type="project" value="UniProtKB-SubCell"/>
</dbReference>
<feature type="transmembrane region" description="Helical" evidence="6">
    <location>
        <begin position="294"/>
        <end position="317"/>
    </location>
</feature>
<gene>
    <name evidence="8" type="ORF">CD33_00810</name>
</gene>
<name>A0A0A3I280_9BACL</name>
<evidence type="ECO:0000256" key="4">
    <source>
        <dbReference type="ARBA" id="ARBA00022989"/>
    </source>
</evidence>
<evidence type="ECO:0000313" key="9">
    <source>
        <dbReference type="Proteomes" id="UP000030408"/>
    </source>
</evidence>
<keyword evidence="3 6" id="KW-0812">Transmembrane</keyword>
<dbReference type="eggNOG" id="COG0577">
    <property type="taxonomic scope" value="Bacteria"/>
</dbReference>
<dbReference type="InterPro" id="IPR027022">
    <property type="entry name" value="ABC_permease_BceB-typ"/>
</dbReference>
<keyword evidence="2 6" id="KW-1003">Cell membrane</keyword>
<feature type="transmembrane region" description="Helical" evidence="6">
    <location>
        <begin position="20"/>
        <end position="40"/>
    </location>
</feature>
<dbReference type="InterPro" id="IPR052536">
    <property type="entry name" value="ABC-4_Integral_Memb_Prot"/>
</dbReference>
<feature type="transmembrane region" description="Helical" evidence="6">
    <location>
        <begin position="584"/>
        <end position="606"/>
    </location>
</feature>
<dbReference type="RefSeq" id="WP_036197195.1">
    <property type="nucleotide sequence ID" value="NZ_AVCY01000028.1"/>
</dbReference>
<evidence type="ECO:0000256" key="6">
    <source>
        <dbReference type="PIRNR" id="PIRNR018968"/>
    </source>
</evidence>
<feature type="domain" description="ABC3 transporter permease C-terminal" evidence="7">
    <location>
        <begin position="61"/>
        <end position="175"/>
    </location>
</feature>
<feature type="transmembrane region" description="Helical" evidence="6">
    <location>
        <begin position="155"/>
        <end position="178"/>
    </location>
</feature>
<evidence type="ECO:0000256" key="5">
    <source>
        <dbReference type="ARBA" id="ARBA00023136"/>
    </source>
</evidence>
<comment type="similarity">
    <text evidence="6">Belongs to the ABC-4 integral membrane protein family.</text>
</comment>
<evidence type="ECO:0000256" key="1">
    <source>
        <dbReference type="ARBA" id="ARBA00004651"/>
    </source>
</evidence>
<feature type="transmembrane region" description="Helical" evidence="6">
    <location>
        <begin position="238"/>
        <end position="259"/>
    </location>
</feature>
<protein>
    <submittedName>
        <fullName evidence="8">ABC transporter permease</fullName>
    </submittedName>
</protein>
<comment type="caution">
    <text evidence="8">The sequence shown here is derived from an EMBL/GenBank/DDBJ whole genome shotgun (WGS) entry which is preliminary data.</text>
</comment>
<keyword evidence="5 6" id="KW-0472">Membrane</keyword>
<reference evidence="8 9" key="1">
    <citation type="submission" date="2014-02" db="EMBL/GenBank/DDBJ databases">
        <title>Draft genome sequence of Lysinibacillus sinduriensis JCM 15800.</title>
        <authorList>
            <person name="Zhang F."/>
            <person name="Wang G."/>
            <person name="Zhang L."/>
        </authorList>
    </citation>
    <scope>NUCLEOTIDE SEQUENCE [LARGE SCALE GENOMIC DNA]</scope>
    <source>
        <strain evidence="8 9">JCM 15800</strain>
    </source>
</reference>
<proteinExistence type="inferred from homology"/>
<accession>A0A0A3I280</accession>
<comment type="subcellular location">
    <subcellularLocation>
        <location evidence="1 6">Cell membrane</location>
        <topology evidence="1 6">Multi-pass membrane protein</topology>
    </subcellularLocation>
</comment>
<dbReference type="STRING" id="1384057.CD33_00810"/>
<dbReference type="AlphaFoldDB" id="A0A0A3I280"/>
<keyword evidence="9" id="KW-1185">Reference proteome</keyword>
<evidence type="ECO:0000259" key="7">
    <source>
        <dbReference type="Pfam" id="PF02687"/>
    </source>
</evidence>
<dbReference type="Pfam" id="PF02687">
    <property type="entry name" value="FtsX"/>
    <property type="match status" value="1"/>
</dbReference>
<dbReference type="PANTHER" id="PTHR46795">
    <property type="entry name" value="ABC TRANSPORTER PERMEASE-RELATED-RELATED"/>
    <property type="match status" value="1"/>
</dbReference>
<dbReference type="InterPro" id="IPR003838">
    <property type="entry name" value="ABC3_permease_C"/>
</dbReference>
<dbReference type="OrthoDB" id="1705903at2"/>
<dbReference type="Proteomes" id="UP000030408">
    <property type="component" value="Unassembled WGS sequence"/>
</dbReference>
<keyword evidence="4 6" id="KW-1133">Transmembrane helix</keyword>
<evidence type="ECO:0000256" key="3">
    <source>
        <dbReference type="ARBA" id="ARBA00022692"/>
    </source>
</evidence>
<dbReference type="EMBL" id="JPVO01000028">
    <property type="protein sequence ID" value="KGR78926.1"/>
    <property type="molecule type" value="Genomic_DNA"/>
</dbReference>
<dbReference type="PANTHER" id="PTHR46795:SF3">
    <property type="entry name" value="ABC TRANSPORTER PERMEASE"/>
    <property type="match status" value="1"/>
</dbReference>
<feature type="transmembrane region" description="Helical" evidence="6">
    <location>
        <begin position="102"/>
        <end position="127"/>
    </location>
</feature>
<feature type="transmembrane region" description="Helical" evidence="6">
    <location>
        <begin position="621"/>
        <end position="642"/>
    </location>
</feature>
<dbReference type="PIRSF" id="PIRSF018968">
    <property type="entry name" value="ABC_permease_BceB"/>
    <property type="match status" value="1"/>
</dbReference>